<dbReference type="AlphaFoldDB" id="A0A2S5RER2"/>
<dbReference type="PANTHER" id="PTHR46797:SF1">
    <property type="entry name" value="METHYLPHOSPHONATE SYNTHASE"/>
    <property type="match status" value="1"/>
</dbReference>
<dbReference type="Pfam" id="PF01381">
    <property type="entry name" value="HTH_3"/>
    <property type="match status" value="1"/>
</dbReference>
<organism evidence="3 4">
    <name type="scientific">Williamsoniiplasma lucivorax</name>
    <dbReference type="NCBI Taxonomy" id="209274"/>
    <lineage>
        <taxon>Bacteria</taxon>
        <taxon>Bacillati</taxon>
        <taxon>Mycoplasmatota</taxon>
        <taxon>Mollicutes</taxon>
        <taxon>Entomoplasmatales</taxon>
        <taxon>Williamsoniiplasma</taxon>
    </lineage>
</organism>
<dbReference type="InterPro" id="IPR010982">
    <property type="entry name" value="Lambda_DNA-bd_dom_sf"/>
</dbReference>
<dbReference type="RefSeq" id="WP_028126748.1">
    <property type="nucleotide sequence ID" value="NZ_PHNE01000001.1"/>
</dbReference>
<evidence type="ECO:0000313" key="4">
    <source>
        <dbReference type="Proteomes" id="UP000237865"/>
    </source>
</evidence>
<protein>
    <submittedName>
        <fullName evidence="3">Transcriptional regulator</fullName>
    </submittedName>
</protein>
<keyword evidence="4" id="KW-1185">Reference proteome</keyword>
<dbReference type="STRING" id="1399797.GCA_000518285_01288"/>
<evidence type="ECO:0000259" key="2">
    <source>
        <dbReference type="PROSITE" id="PS50943"/>
    </source>
</evidence>
<dbReference type="EMBL" id="PHNE01000001">
    <property type="protein sequence ID" value="PPE05816.1"/>
    <property type="molecule type" value="Genomic_DNA"/>
</dbReference>
<dbReference type="GO" id="GO:0005829">
    <property type="term" value="C:cytosol"/>
    <property type="evidence" value="ECO:0007669"/>
    <property type="project" value="TreeGrafter"/>
</dbReference>
<dbReference type="InterPro" id="IPR050807">
    <property type="entry name" value="TransReg_Diox_bact_type"/>
</dbReference>
<dbReference type="GO" id="GO:0003677">
    <property type="term" value="F:DNA binding"/>
    <property type="evidence" value="ECO:0007669"/>
    <property type="project" value="UniProtKB-KW"/>
</dbReference>
<reference evidence="3 4" key="1">
    <citation type="submission" date="2017-11" db="EMBL/GenBank/DDBJ databases">
        <title>Genome sequence of Entomoplasma lucivorax PIPN-2 (ATCC 49196).</title>
        <authorList>
            <person name="Lo W.-S."/>
            <person name="Gasparich G.E."/>
            <person name="Kuo C.-H."/>
        </authorList>
    </citation>
    <scope>NUCLEOTIDE SEQUENCE [LARGE SCALE GENOMIC DNA]</scope>
    <source>
        <strain evidence="3 4">PIPN-2</strain>
    </source>
</reference>
<evidence type="ECO:0000256" key="1">
    <source>
        <dbReference type="ARBA" id="ARBA00023125"/>
    </source>
</evidence>
<dbReference type="GO" id="GO:0003700">
    <property type="term" value="F:DNA-binding transcription factor activity"/>
    <property type="evidence" value="ECO:0007669"/>
    <property type="project" value="TreeGrafter"/>
</dbReference>
<accession>A0A2S5RER2</accession>
<dbReference type="SMART" id="SM00530">
    <property type="entry name" value="HTH_XRE"/>
    <property type="match status" value="1"/>
</dbReference>
<sequence length="73" mass="8417">MQNEHPNILEIIADNVKKIRHQQQISQEELSFRSGLNKNYISAIECARRNLSMQSLVKLAQGLEVKVIDLLEE</sequence>
<dbReference type="InterPro" id="IPR001387">
    <property type="entry name" value="Cro/C1-type_HTH"/>
</dbReference>
<name>A0A2S5RER2_9MOLU</name>
<gene>
    <name evidence="3" type="ORF">ELUCI_v1c01040</name>
</gene>
<proteinExistence type="predicted"/>
<evidence type="ECO:0000313" key="3">
    <source>
        <dbReference type="EMBL" id="PPE05816.1"/>
    </source>
</evidence>
<dbReference type="CDD" id="cd00093">
    <property type="entry name" value="HTH_XRE"/>
    <property type="match status" value="1"/>
</dbReference>
<feature type="domain" description="HTH cro/C1-type" evidence="2">
    <location>
        <begin position="16"/>
        <end position="70"/>
    </location>
</feature>
<keyword evidence="1" id="KW-0238">DNA-binding</keyword>
<dbReference type="PROSITE" id="PS50943">
    <property type="entry name" value="HTH_CROC1"/>
    <property type="match status" value="1"/>
</dbReference>
<dbReference type="SUPFAM" id="SSF47413">
    <property type="entry name" value="lambda repressor-like DNA-binding domains"/>
    <property type="match status" value="1"/>
</dbReference>
<dbReference type="Proteomes" id="UP000237865">
    <property type="component" value="Unassembled WGS sequence"/>
</dbReference>
<dbReference type="Gene3D" id="1.10.260.40">
    <property type="entry name" value="lambda repressor-like DNA-binding domains"/>
    <property type="match status" value="1"/>
</dbReference>
<dbReference type="PANTHER" id="PTHR46797">
    <property type="entry name" value="HTH-TYPE TRANSCRIPTIONAL REGULATOR"/>
    <property type="match status" value="1"/>
</dbReference>
<comment type="caution">
    <text evidence="3">The sequence shown here is derived from an EMBL/GenBank/DDBJ whole genome shotgun (WGS) entry which is preliminary data.</text>
</comment>